<dbReference type="AlphaFoldDB" id="T1JM34"/>
<organism evidence="2 3">
    <name type="scientific">Strigamia maritima</name>
    <name type="common">European centipede</name>
    <name type="synonym">Geophilus maritimus</name>
    <dbReference type="NCBI Taxonomy" id="126957"/>
    <lineage>
        <taxon>Eukaryota</taxon>
        <taxon>Metazoa</taxon>
        <taxon>Ecdysozoa</taxon>
        <taxon>Arthropoda</taxon>
        <taxon>Myriapoda</taxon>
        <taxon>Chilopoda</taxon>
        <taxon>Pleurostigmophora</taxon>
        <taxon>Geophilomorpha</taxon>
        <taxon>Linotaeniidae</taxon>
        <taxon>Strigamia</taxon>
    </lineage>
</organism>
<evidence type="ECO:0000313" key="3">
    <source>
        <dbReference type="Proteomes" id="UP000014500"/>
    </source>
</evidence>
<evidence type="ECO:0000313" key="2">
    <source>
        <dbReference type="EnsemblMetazoa" id="SMAR014914-PA"/>
    </source>
</evidence>
<accession>T1JM34</accession>
<name>T1JM34_STRMM</name>
<keyword evidence="1" id="KW-1133">Transmembrane helix</keyword>
<reference evidence="2" key="2">
    <citation type="submission" date="2015-02" db="UniProtKB">
        <authorList>
            <consortium name="EnsemblMetazoa"/>
        </authorList>
    </citation>
    <scope>IDENTIFICATION</scope>
</reference>
<keyword evidence="1" id="KW-0812">Transmembrane</keyword>
<feature type="transmembrane region" description="Helical" evidence="1">
    <location>
        <begin position="15"/>
        <end position="34"/>
    </location>
</feature>
<feature type="transmembrane region" description="Helical" evidence="1">
    <location>
        <begin position="40"/>
        <end position="59"/>
    </location>
</feature>
<dbReference type="EnsemblMetazoa" id="SMAR014914-RA">
    <property type="protein sequence ID" value="SMAR014914-PA"/>
    <property type="gene ID" value="SMAR014914"/>
</dbReference>
<dbReference type="EMBL" id="JH431728">
    <property type="status" value="NOT_ANNOTATED_CDS"/>
    <property type="molecule type" value="Genomic_DNA"/>
</dbReference>
<proteinExistence type="predicted"/>
<keyword evidence="3" id="KW-1185">Reference proteome</keyword>
<dbReference type="Proteomes" id="UP000014500">
    <property type="component" value="Unassembled WGS sequence"/>
</dbReference>
<reference evidence="3" key="1">
    <citation type="submission" date="2011-05" db="EMBL/GenBank/DDBJ databases">
        <authorList>
            <person name="Richards S.R."/>
            <person name="Qu J."/>
            <person name="Jiang H."/>
            <person name="Jhangiani S.N."/>
            <person name="Agravi P."/>
            <person name="Goodspeed R."/>
            <person name="Gross S."/>
            <person name="Mandapat C."/>
            <person name="Jackson L."/>
            <person name="Mathew T."/>
            <person name="Pu L."/>
            <person name="Thornton R."/>
            <person name="Saada N."/>
            <person name="Wilczek-Boney K.B."/>
            <person name="Lee S."/>
            <person name="Kovar C."/>
            <person name="Wu Y."/>
            <person name="Scherer S.E."/>
            <person name="Worley K.C."/>
            <person name="Muzny D.M."/>
            <person name="Gibbs R."/>
        </authorList>
    </citation>
    <scope>NUCLEOTIDE SEQUENCE</scope>
    <source>
        <strain evidence="3">Brora</strain>
    </source>
</reference>
<sequence>MHHLPVMRKMEKQTLVTAFHLIMKIIFKVFLSSFRKEHYIMGLYASTFLIACAAAAAALQQVKILLTQQCLLYIGEGLGSIRDSAAVQEVCKKIDDSCV</sequence>
<protein>
    <submittedName>
        <fullName evidence="2">Uncharacterized protein</fullName>
    </submittedName>
</protein>
<dbReference type="HOGENOM" id="CLU_2323303_0_0_1"/>
<evidence type="ECO:0000256" key="1">
    <source>
        <dbReference type="SAM" id="Phobius"/>
    </source>
</evidence>
<keyword evidence="1" id="KW-0472">Membrane</keyword>